<keyword evidence="1" id="KW-0472">Membrane</keyword>
<evidence type="ECO:0008006" key="4">
    <source>
        <dbReference type="Google" id="ProtNLM"/>
    </source>
</evidence>
<keyword evidence="1" id="KW-0812">Transmembrane</keyword>
<reference evidence="2 3" key="1">
    <citation type="submission" date="2018-08" db="EMBL/GenBank/DDBJ databases">
        <title>Aphanomyces genome sequencing and annotation.</title>
        <authorList>
            <person name="Minardi D."/>
            <person name="Oidtmann B."/>
            <person name="Van Der Giezen M."/>
            <person name="Studholme D.J."/>
        </authorList>
    </citation>
    <scope>NUCLEOTIDE SEQUENCE [LARGE SCALE GENOMIC DNA]</scope>
    <source>
        <strain evidence="2 3">NJM0002</strain>
    </source>
</reference>
<evidence type="ECO:0000256" key="1">
    <source>
        <dbReference type="SAM" id="Phobius"/>
    </source>
</evidence>
<organism evidence="2 3">
    <name type="scientific">Aphanomyces invadans</name>
    <dbReference type="NCBI Taxonomy" id="157072"/>
    <lineage>
        <taxon>Eukaryota</taxon>
        <taxon>Sar</taxon>
        <taxon>Stramenopiles</taxon>
        <taxon>Oomycota</taxon>
        <taxon>Saprolegniomycetes</taxon>
        <taxon>Saprolegniales</taxon>
        <taxon>Verrucalvaceae</taxon>
        <taxon>Aphanomyces</taxon>
    </lineage>
</organism>
<keyword evidence="1" id="KW-1133">Transmembrane helix</keyword>
<gene>
    <name evidence="2" type="ORF">DYB32_000579</name>
</gene>
<name>A0A3R6VHZ2_9STRA</name>
<feature type="transmembrane region" description="Helical" evidence="1">
    <location>
        <begin position="609"/>
        <end position="634"/>
    </location>
</feature>
<dbReference type="Proteomes" id="UP000285060">
    <property type="component" value="Unassembled WGS sequence"/>
</dbReference>
<protein>
    <recommendedName>
        <fullName evidence="4">Transmembrane protein</fullName>
    </recommendedName>
</protein>
<feature type="transmembrane region" description="Helical" evidence="1">
    <location>
        <begin position="655"/>
        <end position="674"/>
    </location>
</feature>
<feature type="transmembrane region" description="Helical" evidence="1">
    <location>
        <begin position="1661"/>
        <end position="1681"/>
    </location>
</feature>
<sequence length="1775" mass="197043">MAVVTPLPLINCMLPPLDTSKLFDRGVPAWFTRVVLPCAGTIYLLCTVGTSFAYLIVLVEYVSNDFWWREFNTTGGQTYLADLFNAKLILDVSGPFDMFDSESAMLGNYSAINTFVNMRAVAARRWMLEPLPLDVAVTTLRKNSLYENVFTVISHCWVDFNRHFEMAHSPLRQQRCANRQQDNAAMYLESLLRNVNSSDLTESSFGHSINQTILTPMLDMAGGPAWVHQLVAMSEWLSVKDEVEWWHEHGLAHWTIQMQNRFQLGFEDSITIVNALGVVQPITVSSWPYMYRGLASWSTSRSAVGLWNDLSVCTYYGCSLVLNSNASLPAMGMDWDVEYNGPASTVGMQLIRSEIGPLMGFDLYHVRPPASVVAIFSTFQRQFLHALTESSELLDGFNQLTDPVIDVVPANWRAPNLAFYGGSPLCLSFADPQPFPQMPLAYNDGCQNQDPFVIEFDRLNVVFAMIVLAFNGGDIPAVCAISPARAALCHETLAKAATLLPLLHTVKREVGPLVAKANVDVQALRVQFMQMAVQNGSTNVLVTQDVVPASSSDPWSLMGWLTMYDWVNGTREVYNVEGDHGNLTLMSGRVPYVRFVVNPEELPRKACVYFWYLVVYSTAMSTVVAVAMTLLGVVAKFQIDGANLFQYNRIFGSVWIGRPLMFIRGITAVIILSTSTTALHVGNQVTAFHNYDRSPVERLLLSSETLWLQYVLNDVLLPLTQTHSRDYAALGSCLGFIAVMSVELASPYVAHATIERTCSITSFRRGIKCTSGTIEIGSFGRVCVLFSIHAACAVVAYCVVRACRFLLHKPRPKGTATNHALIPAATEAFCMPSAAATSWHLDVMTCIMSGMVPVHNWLFDFKTWGLVKGESATGHTFDVPQFVVPPGNGPVPTFGTKHAWLGFLSLMYMTTSIAGSYTFLELTKSAMANDFWWASFDTDTHVYVCNWFNSMLQVTSAMSNIQIHTADHAAMATTTNMTASVVAVSPLYAIAVQDAANSLANVIQGLRSMDGCMVPWIMTTYCYVDFGRRWEMAPSEQRQARCVADARDGAVYLESMVRNANLASLMQCWGDPLDVGVFSYLKTSAEGIQWLDASVRRPANTVADEERLWQSHGIATFTTQWQNFKTLGIVESFSIQNAFGWSYPITLKTSNGSFQFPVQTTFKMAWPLACDLTLLMLNTSVTSGKSLLRVSGNFAYHNVSVETIYALEGVVPSPLGPGMSLLRSVLGPFGQVKMKRVACPSALRSLYLELSNQLKHWLGMDAAIQEAFWSIYFSFTMQPVVKAWTGWSHRGGNILCEPDPNFLSMDDRPCVSFSYRGLCGIGLQDTLTVDTSGLVKAVLATPSLNATAATALEYDSPDSSFKFISNAQAFVAAASFPPDVLNSLRHQAQQVKQTLRDDVAVTVVQYVVPRNGIATNYSLARVNVFDESEADFELFAWLYMFDWVQGIREVVSFEGDATTITSMSTTTVNEELPVNPMEVPLNVAFYMRWLLQYITLVMLCVACVVCVYIVMLKGQVEAANMTSFSRVASLVWVGRPLILLRAFCAICLLSTSSLVLVRPLQGLVSFFHFDRKPWYIVILTAGELNWMTYIINDVFSVLTHQYTQKYSWTSFIVVWVASAIWEFASPASYSVVVERVCTVAQVDFQVICHGGTIEIGSVSRFTLLLGLVFGYCALCFVLVLWRFPRATTRSKTTSVFLYTSAKHQFVASKWVYQGTQYVDKASAVLTGILSVEVRAVLYLFDIKTWRIYTMPLEQLGTLDRGLPPHLTAALPLIDG</sequence>
<feature type="transmembrane region" description="Helical" evidence="1">
    <location>
        <begin position="1574"/>
        <end position="1594"/>
    </location>
</feature>
<accession>A0A3R6VHZ2</accession>
<feature type="transmembrane region" description="Helical" evidence="1">
    <location>
        <begin position="1532"/>
        <end position="1554"/>
    </location>
</feature>
<comment type="caution">
    <text evidence="2">The sequence shown here is derived from an EMBL/GenBank/DDBJ whole genome shotgun (WGS) entry which is preliminary data.</text>
</comment>
<evidence type="ECO:0000313" key="3">
    <source>
        <dbReference type="Proteomes" id="UP000285060"/>
    </source>
</evidence>
<dbReference type="EMBL" id="QUSY01000014">
    <property type="protein sequence ID" value="RHY34890.1"/>
    <property type="molecule type" value="Genomic_DNA"/>
</dbReference>
<feature type="transmembrane region" description="Helical" evidence="1">
    <location>
        <begin position="1489"/>
        <end position="1511"/>
    </location>
</feature>
<proteinExistence type="predicted"/>
<feature type="transmembrane region" description="Helical" evidence="1">
    <location>
        <begin position="1606"/>
        <end position="1624"/>
    </location>
</feature>
<dbReference type="VEuPathDB" id="FungiDB:H310_01386"/>
<keyword evidence="3" id="KW-1185">Reference proteome</keyword>
<evidence type="ECO:0000313" key="2">
    <source>
        <dbReference type="EMBL" id="RHY34890.1"/>
    </source>
</evidence>